<feature type="compositionally biased region" description="Basic and acidic residues" evidence="1">
    <location>
        <begin position="1"/>
        <end position="17"/>
    </location>
</feature>
<dbReference type="STRING" id="1267766.WYH_01101"/>
<dbReference type="InterPro" id="IPR036388">
    <property type="entry name" value="WH-like_DNA-bd_sf"/>
</dbReference>
<dbReference type="EMBL" id="CP011452">
    <property type="protein sequence ID" value="AKH42148.1"/>
    <property type="molecule type" value="Genomic_DNA"/>
</dbReference>
<reference evidence="3" key="1">
    <citation type="submission" date="2015-05" db="EMBL/GenBank/DDBJ databases">
        <title>The complete genome of Altererythrobacter atlanticus strain 26DY36.</title>
        <authorList>
            <person name="Wu Y.-H."/>
            <person name="Cheng H."/>
            <person name="Wu X.-W."/>
        </authorList>
    </citation>
    <scope>NUCLEOTIDE SEQUENCE [LARGE SCALE GENOMIC DNA]</scope>
    <source>
        <strain evidence="3">26DY36</strain>
    </source>
</reference>
<protein>
    <submittedName>
        <fullName evidence="3">MarR family protein</fullName>
    </submittedName>
</protein>
<dbReference type="SUPFAM" id="SSF46785">
    <property type="entry name" value="Winged helix' DNA-binding domain"/>
    <property type="match status" value="1"/>
</dbReference>
<dbReference type="SMART" id="SM00347">
    <property type="entry name" value="HTH_MARR"/>
    <property type="match status" value="1"/>
</dbReference>
<organism evidence="3 4">
    <name type="scientific">Croceibacterium atlanticum</name>
    <dbReference type="NCBI Taxonomy" id="1267766"/>
    <lineage>
        <taxon>Bacteria</taxon>
        <taxon>Pseudomonadati</taxon>
        <taxon>Pseudomonadota</taxon>
        <taxon>Alphaproteobacteria</taxon>
        <taxon>Sphingomonadales</taxon>
        <taxon>Erythrobacteraceae</taxon>
        <taxon>Croceibacterium</taxon>
    </lineage>
</organism>
<feature type="domain" description="HTH marR-type" evidence="2">
    <location>
        <begin position="50"/>
        <end position="149"/>
    </location>
</feature>
<evidence type="ECO:0000256" key="1">
    <source>
        <dbReference type="SAM" id="MobiDB-lite"/>
    </source>
</evidence>
<keyword evidence="4" id="KW-1185">Reference proteome</keyword>
<evidence type="ECO:0000313" key="3">
    <source>
        <dbReference type="EMBL" id="AKH42148.1"/>
    </source>
</evidence>
<dbReference type="Proteomes" id="UP000034392">
    <property type="component" value="Chromosome"/>
</dbReference>
<evidence type="ECO:0000259" key="2">
    <source>
        <dbReference type="SMART" id="SM00347"/>
    </source>
</evidence>
<feature type="region of interest" description="Disordered" evidence="1">
    <location>
        <begin position="1"/>
        <end position="26"/>
    </location>
</feature>
<dbReference type="AlphaFoldDB" id="A0A0F7KNR2"/>
<name>A0A0F7KNR2_9SPHN</name>
<dbReference type="Pfam" id="PF12802">
    <property type="entry name" value="MarR_2"/>
    <property type="match status" value="1"/>
</dbReference>
<dbReference type="PATRIC" id="fig|1267766.3.peg.1108"/>
<dbReference type="Gene3D" id="1.10.10.10">
    <property type="entry name" value="Winged helix-like DNA-binding domain superfamily/Winged helix DNA-binding domain"/>
    <property type="match status" value="1"/>
</dbReference>
<dbReference type="InterPro" id="IPR036390">
    <property type="entry name" value="WH_DNA-bd_sf"/>
</dbReference>
<dbReference type="InterPro" id="IPR000835">
    <property type="entry name" value="HTH_MarR-typ"/>
</dbReference>
<dbReference type="KEGG" id="aay:WYH_01101"/>
<evidence type="ECO:0000313" key="4">
    <source>
        <dbReference type="Proteomes" id="UP000034392"/>
    </source>
</evidence>
<gene>
    <name evidence="3" type="ORF">WYH_01101</name>
</gene>
<proteinExistence type="predicted"/>
<dbReference type="GO" id="GO:0003700">
    <property type="term" value="F:DNA-binding transcription factor activity"/>
    <property type="evidence" value="ECO:0007669"/>
    <property type="project" value="InterPro"/>
</dbReference>
<accession>A0A0F7KNR2</accession>
<sequence length="182" mass="20425">MNNRGDTEAGDDPRIPDPLRSGQRTGPLARLLSMRMVVLFGFMRRSGVRTRQHLFDISETEWRILSQLGPFAPLSLNGLAELLAKDRGQLSRSVKSLVQRDLVTRRRKPGGPEIELGLTDKGKTLFDDMTELAIERDRRLTENIDPDDLAAAMRVVEQMILHAEKMLEENSETGEGAHPPAK</sequence>